<keyword evidence="1" id="KW-0442">Lipid degradation</keyword>
<dbReference type="PANTHER" id="PTHR14226">
    <property type="entry name" value="NEUROPATHY TARGET ESTERASE/SWISS CHEESE D.MELANOGASTER"/>
    <property type="match status" value="1"/>
</dbReference>
<dbReference type="PROSITE" id="PS51635">
    <property type="entry name" value="PNPLA"/>
    <property type="match status" value="1"/>
</dbReference>
<comment type="caution">
    <text evidence="1">Lacks conserved residue(s) required for the propagation of feature annotation.</text>
</comment>
<organism evidence="4 5">
    <name type="scientific">Phytophthora aleatoria</name>
    <dbReference type="NCBI Taxonomy" id="2496075"/>
    <lineage>
        <taxon>Eukaryota</taxon>
        <taxon>Sar</taxon>
        <taxon>Stramenopiles</taxon>
        <taxon>Oomycota</taxon>
        <taxon>Peronosporomycetes</taxon>
        <taxon>Peronosporales</taxon>
        <taxon>Peronosporaceae</taxon>
        <taxon>Phytophthora</taxon>
    </lineage>
</organism>
<keyword evidence="5" id="KW-1185">Reference proteome</keyword>
<dbReference type="InterPro" id="IPR021771">
    <property type="entry name" value="Triacylglycerol_lipase_N"/>
</dbReference>
<evidence type="ECO:0000313" key="5">
    <source>
        <dbReference type="Proteomes" id="UP000709295"/>
    </source>
</evidence>
<feature type="short sequence motif" description="GXSXG" evidence="1">
    <location>
        <begin position="649"/>
        <end position="653"/>
    </location>
</feature>
<dbReference type="GO" id="GO:0004806">
    <property type="term" value="F:triacylglycerol lipase activity"/>
    <property type="evidence" value="ECO:0007669"/>
    <property type="project" value="InterPro"/>
</dbReference>
<feature type="transmembrane region" description="Helical" evidence="2">
    <location>
        <begin position="390"/>
        <end position="407"/>
    </location>
</feature>
<evidence type="ECO:0000313" key="4">
    <source>
        <dbReference type="EMBL" id="KAG6960445.1"/>
    </source>
</evidence>
<feature type="active site" description="Nucleophile" evidence="1">
    <location>
        <position position="651"/>
    </location>
</feature>
<dbReference type="Pfam" id="PF01734">
    <property type="entry name" value="Patatin"/>
    <property type="match status" value="1"/>
</dbReference>
<dbReference type="Proteomes" id="UP000709295">
    <property type="component" value="Unassembled WGS sequence"/>
</dbReference>
<proteinExistence type="predicted"/>
<name>A0A8J5IR97_9STRA</name>
<feature type="active site" description="Proton acceptor" evidence="1">
    <location>
        <position position="815"/>
    </location>
</feature>
<feature type="domain" description="PNPLA" evidence="3">
    <location>
        <begin position="618"/>
        <end position="828"/>
    </location>
</feature>
<accession>A0A8J5IR97</accession>
<protein>
    <recommendedName>
        <fullName evidence="3">PNPLA domain-containing protein</fullName>
    </recommendedName>
</protein>
<dbReference type="EMBL" id="JAENGY010000557">
    <property type="protein sequence ID" value="KAG6960445.1"/>
    <property type="molecule type" value="Genomic_DNA"/>
</dbReference>
<dbReference type="Pfam" id="PF11815">
    <property type="entry name" value="DUF3336"/>
    <property type="match status" value="1"/>
</dbReference>
<keyword evidence="2" id="KW-0812">Transmembrane</keyword>
<evidence type="ECO:0000256" key="1">
    <source>
        <dbReference type="PROSITE-ProRule" id="PRU01161"/>
    </source>
</evidence>
<dbReference type="InterPro" id="IPR002641">
    <property type="entry name" value="PNPLA_dom"/>
</dbReference>
<dbReference type="PANTHER" id="PTHR14226:SF10">
    <property type="entry name" value="TRIACYLGLYCEROL LIPASE 4-RELATED"/>
    <property type="match status" value="1"/>
</dbReference>
<sequence>MASWDTVAEELLCTVSSLDTDVRFRSLVLQQQCESLQAVCKCIRDLETSLVEETTTQEAETLAVEQSIQDAIRRARQVRAELTAKNDSRDDEQKGPLDAEEQQLQSILAIAKVTRTAQSFETLEQKLEPMPRIRLEYPRKLKAMETQLEELLLKEKEMSFPKQVVRLRHGYQRLMEFVLEKIEVGSPHFRHVADAPTFSSVFPIYHRLKQAKKLLRLLNSEARAMLEPTEETEAHRFNDVYSTTVREIVLTELSNIVLWSFKTYFADTAEQPDASQVEAVMLGSSPMNKKRSLEDLQRALREEAEWKDSNRFAQFVANVVGGIVVVLGLGSYLVEALLVRLADAPAHLDEYVQYCRDVLVALGDEALAEFWTVVKGLRHIKLEDLSDLKVVARPFAVVAAVGTVVLLGRKYKWVGWFCGLQVVIILQWIVALYQMARIVLSLSLYVTVKVIKQVLLTVRSVYVGLFRVRDKQAERLRRLMKTTKSYREWKQMAQYLDVLEGKDNWKTTIHAQDTEHCDFVQMRRNVETLTRALDADNINVDELRYVVASVVMRDKLGIDSPSLHLECNSGTKTAITKYNALVIRALDTLAETSDDKFPHAEKVRFFRRMKQSFGSTALCLSGGGSIAMYHMGVIRALLDANVLPNVISGSSGGSITAAFSACRTNEELLNDVLVSDISTRYFSLGIRWFPPLLEQLAHCVKTGFLVASSEFERTTEHYYSEPMDAEDKTMYYTFQDAFLKTGRHVCITVSASDITGHKGPKKLLLSHINTPHVLLWSAVAVSCSLPGIMKGKQLMARDFQGNIVPYASLSKEWVDGSIQHDLPMETMASSFDVTNFIVSQVNPHVVPFVSNEIDKPSNSNSIFYKLESVIAGDVRHRLKMLAFLGLFPKIYGHQFSSYFKQNFSGNVTIIPDFRFLESIGIKAILNPTVQDMTHYLEGGQRAVWPKLAYIRHLCSIEKCLDHYLEQMLGASAYSYKNWLHPSASGDTEVVKKAKKTD</sequence>
<evidence type="ECO:0000256" key="2">
    <source>
        <dbReference type="SAM" id="Phobius"/>
    </source>
</evidence>
<evidence type="ECO:0000259" key="3">
    <source>
        <dbReference type="PROSITE" id="PS51635"/>
    </source>
</evidence>
<keyword evidence="1" id="KW-0378">Hydrolase</keyword>
<reference evidence="4" key="1">
    <citation type="submission" date="2021-01" db="EMBL/GenBank/DDBJ databases">
        <title>Phytophthora aleatoria, a newly-described species from Pinus radiata is distinct from Phytophthora cactorum isolates based on comparative genomics.</title>
        <authorList>
            <person name="Mcdougal R."/>
            <person name="Panda P."/>
            <person name="Williams N."/>
            <person name="Studholme D.J."/>
        </authorList>
    </citation>
    <scope>NUCLEOTIDE SEQUENCE</scope>
    <source>
        <strain evidence="4">NZFS 4037</strain>
    </source>
</reference>
<keyword evidence="2" id="KW-0472">Membrane</keyword>
<dbReference type="GO" id="GO:0016042">
    <property type="term" value="P:lipid catabolic process"/>
    <property type="evidence" value="ECO:0007669"/>
    <property type="project" value="UniProtKB-UniRule"/>
</dbReference>
<dbReference type="AlphaFoldDB" id="A0A8J5IR97"/>
<gene>
    <name evidence="4" type="ORF">JG688_00009583</name>
</gene>
<feature type="transmembrane region" description="Helical" evidence="2">
    <location>
        <begin position="414"/>
        <end position="436"/>
    </location>
</feature>
<keyword evidence="2" id="KW-1133">Transmembrane helix</keyword>
<keyword evidence="1" id="KW-0443">Lipid metabolism</keyword>
<comment type="caution">
    <text evidence="4">The sequence shown here is derived from an EMBL/GenBank/DDBJ whole genome shotgun (WGS) entry which is preliminary data.</text>
</comment>
<feature type="transmembrane region" description="Helical" evidence="2">
    <location>
        <begin position="315"/>
        <end position="334"/>
    </location>
</feature>
<dbReference type="InterPro" id="IPR050301">
    <property type="entry name" value="NTE"/>
</dbReference>